<sequence>MKGPKGLLSEAIANALGEYFLIEPKDVETNLVSDAGVTLHHVQLKPIESLRINDKTQASIHGTVDSVAFHWQWGSDNNDNDSNQKQKNAPMNGKSSWVKNAQLSIEGLVFSATLSEVTSASDDINMENVPVYSDANSRGKENSVIKKEKEKHDSKSASAGATGIKGYMQDQVNRIIDALTLSVKRFEFKIVVLPRETLNASDSHLNTEEAIIFGGSSIELESLGRHMEELQQTLTIQNVFSNVISSGLNLDGAEHTVQVPFLDPISYSASCIRCGGKRFDGGVATGVRVVGTSTDNGIVVHAGATQILFLNRLTGILIHNSISTDGETLTLLEETETRDALVQESRDTAASSSERCEMHSSYFELPLAALSLVLPNETKLSMAGLVIKYQMDGHLMMLEGTNGFKVNDFPLLAMGESCLWQADIVNSQFRVYQSSNVPVLQDSDNDTVSNDLIVATVHVREDEIDNIKDGVFGLLDIYHEMESQGALADLSSSAGESASATRTEPEEEELKRKWSFAIDGRFRFLFQDSNGGVKIDSTARYFKASMEYMNAYIGSIERLYVPGSFRLKESLENTTLSFDGSIFDLQIGDIVACLEEPPEHLKPDNVEHTQLILANDSKHAVSASSDTPAESNSESSPPFVLPFGGTVSINCLTIFQTDGETNHSVISNILLAFGPDAKQSNLGDAPTGDVRAVLMVEDINHDMIHLEKVNLSGVIHPYDMTSISHLECNAYTIAISAGYSVWDWVRLLQSGDEKRETKKNKNDKTTPAMRLPCAHVCALKVKVVVKGAVGVDDTTLHIKEFNATDETTTDDLIRFYSSAVLKSAPGVVTNASVIGFNLKDAAANHAGIVFGTGALAGLGSAAAPAAGVLGIIGFDAVKNTINAGKKKRGVEADDKMKVTDFFRGIGQVASDTQKSGAAHAGKGDADKANAIDWAVGATTEAAEYTNENKARLGGAGAGTAGFMYGMFLGGPVGAVAGAIIASKATSHTIEVVDQRLNKEKLSIEEQPHK</sequence>
<feature type="region of interest" description="Disordered" evidence="1">
    <location>
        <begin position="132"/>
        <end position="159"/>
    </location>
</feature>
<feature type="compositionally biased region" description="Basic and acidic residues" evidence="1">
    <location>
        <begin position="137"/>
        <end position="155"/>
    </location>
</feature>
<name>A0A7S2U7L1_9STRA</name>
<dbReference type="EMBL" id="HBHQ01004359">
    <property type="protein sequence ID" value="CAD9811074.1"/>
    <property type="molecule type" value="Transcribed_RNA"/>
</dbReference>
<feature type="compositionally biased region" description="Low complexity" evidence="1">
    <location>
        <begin position="75"/>
        <end position="88"/>
    </location>
</feature>
<proteinExistence type="predicted"/>
<feature type="region of interest" description="Disordered" evidence="1">
    <location>
        <begin position="72"/>
        <end position="94"/>
    </location>
</feature>
<accession>A0A7S2U7L1</accession>
<protein>
    <submittedName>
        <fullName evidence="2">Uncharacterized protein</fullName>
    </submittedName>
</protein>
<dbReference type="AlphaFoldDB" id="A0A7S2U7L1"/>
<organism evidence="2">
    <name type="scientific">Attheya septentrionalis</name>
    <dbReference type="NCBI Taxonomy" id="420275"/>
    <lineage>
        <taxon>Eukaryota</taxon>
        <taxon>Sar</taxon>
        <taxon>Stramenopiles</taxon>
        <taxon>Ochrophyta</taxon>
        <taxon>Bacillariophyta</taxon>
        <taxon>Coscinodiscophyceae</taxon>
        <taxon>Chaetocerotophycidae</taxon>
        <taxon>Chaetocerotales</taxon>
        <taxon>Attheyaceae</taxon>
        <taxon>Attheya</taxon>
    </lineage>
</organism>
<evidence type="ECO:0000313" key="2">
    <source>
        <dbReference type="EMBL" id="CAD9811074.1"/>
    </source>
</evidence>
<reference evidence="2" key="1">
    <citation type="submission" date="2021-01" db="EMBL/GenBank/DDBJ databases">
        <authorList>
            <person name="Corre E."/>
            <person name="Pelletier E."/>
            <person name="Niang G."/>
            <person name="Scheremetjew M."/>
            <person name="Finn R."/>
            <person name="Kale V."/>
            <person name="Holt S."/>
            <person name="Cochrane G."/>
            <person name="Meng A."/>
            <person name="Brown T."/>
            <person name="Cohen L."/>
        </authorList>
    </citation>
    <scope>NUCLEOTIDE SEQUENCE</scope>
    <source>
        <strain evidence="2">CCMP2084</strain>
    </source>
</reference>
<gene>
    <name evidence="2" type="ORF">ASEP1449_LOCUS2898</name>
</gene>
<evidence type="ECO:0000256" key="1">
    <source>
        <dbReference type="SAM" id="MobiDB-lite"/>
    </source>
</evidence>